<accession>A0A081N9H8</accession>
<dbReference type="InterPro" id="IPR025605">
    <property type="entry name" value="OST-HTH/LOTUS_dom"/>
</dbReference>
<dbReference type="eggNOG" id="ENOG5032CRD">
    <property type="taxonomic scope" value="Bacteria"/>
</dbReference>
<keyword evidence="4" id="KW-1185">Reference proteome</keyword>
<organism evidence="3 4">
    <name type="scientific">Endozoicomonas numazuensis</name>
    <dbReference type="NCBI Taxonomy" id="1137799"/>
    <lineage>
        <taxon>Bacteria</taxon>
        <taxon>Pseudomonadati</taxon>
        <taxon>Pseudomonadota</taxon>
        <taxon>Gammaproteobacteria</taxon>
        <taxon>Oceanospirillales</taxon>
        <taxon>Endozoicomonadaceae</taxon>
        <taxon>Endozoicomonas</taxon>
    </lineage>
</organism>
<evidence type="ECO:0000256" key="1">
    <source>
        <dbReference type="SAM" id="Coils"/>
    </source>
</evidence>
<sequence length="290" mass="33624">MKAVVNAVADINSTSEKKMAESAHQLQSRIGRNVLLFQQIEHMLKGLIVYGNFSAYVSEFQEAQKKQYEKVSKHTMGQLVGQFIENTYKKPVSYLDEERMAVENHLSFSFNIESDQAYYERQKQRMAELVAERNELIHHSLPMCDYQSLEKLKAFCEKLDEQADKLKKEVEYLNQIVERISAARKELGEFLLSEEGEKALTLLWLHNSYLVQSLVQYSRESDRADRGVHIGHAGQWLRKHHPDEVEHMKARYGHSKLESLIKATELFDLYDETIRTGGVRPLYKLKASIA</sequence>
<dbReference type="InterPro" id="IPR041966">
    <property type="entry name" value="LOTUS-like"/>
</dbReference>
<evidence type="ECO:0000313" key="4">
    <source>
        <dbReference type="Proteomes" id="UP000028073"/>
    </source>
</evidence>
<feature type="domain" description="HTH OST-type" evidence="2">
    <location>
        <begin position="216"/>
        <end position="270"/>
    </location>
</feature>
<protein>
    <recommendedName>
        <fullName evidence="2">HTH OST-type domain-containing protein</fullName>
    </recommendedName>
</protein>
<feature type="coiled-coil region" evidence="1">
    <location>
        <begin position="119"/>
        <end position="183"/>
    </location>
</feature>
<dbReference type="Gene3D" id="3.30.420.610">
    <property type="entry name" value="LOTUS domain-like"/>
    <property type="match status" value="1"/>
</dbReference>
<proteinExistence type="predicted"/>
<dbReference type="Proteomes" id="UP000028073">
    <property type="component" value="Unassembled WGS sequence"/>
</dbReference>
<comment type="caution">
    <text evidence="3">The sequence shown here is derived from an EMBL/GenBank/DDBJ whole genome shotgun (WGS) entry which is preliminary data.</text>
</comment>
<name>A0A081N9H8_9GAMM</name>
<gene>
    <name evidence="3" type="ORF">GZ78_24905</name>
</gene>
<dbReference type="AlphaFoldDB" id="A0A081N9H8"/>
<reference evidence="3 4" key="1">
    <citation type="submission" date="2014-06" db="EMBL/GenBank/DDBJ databases">
        <title>Whole Genome Sequences of Three Symbiotic Endozoicomonas Bacteria.</title>
        <authorList>
            <person name="Neave M.J."/>
            <person name="Apprill A."/>
            <person name="Voolstra C.R."/>
        </authorList>
    </citation>
    <scope>NUCLEOTIDE SEQUENCE [LARGE SCALE GENOMIC DNA]</scope>
    <source>
        <strain evidence="3 4">DSM 25634</strain>
    </source>
</reference>
<evidence type="ECO:0000313" key="3">
    <source>
        <dbReference type="EMBL" id="KEQ15101.1"/>
    </source>
</evidence>
<dbReference type="Pfam" id="PF12872">
    <property type="entry name" value="OST-HTH"/>
    <property type="match status" value="1"/>
</dbReference>
<keyword evidence="1" id="KW-0175">Coiled coil</keyword>
<evidence type="ECO:0000259" key="2">
    <source>
        <dbReference type="Pfam" id="PF12872"/>
    </source>
</evidence>
<dbReference type="EMBL" id="JOKH01000007">
    <property type="protein sequence ID" value="KEQ15101.1"/>
    <property type="molecule type" value="Genomic_DNA"/>
</dbReference>